<reference evidence="9" key="2">
    <citation type="submission" date="2023-06" db="EMBL/GenBank/DDBJ databases">
        <authorList>
            <consortium name="Lawrence Berkeley National Laboratory"/>
            <person name="Haridas S."/>
            <person name="Hensen N."/>
            <person name="Bonometti L."/>
            <person name="Westerberg I."/>
            <person name="Brannstrom I.O."/>
            <person name="Guillou S."/>
            <person name="Cros-Aarteil S."/>
            <person name="Calhoun S."/>
            <person name="Kuo A."/>
            <person name="Mondo S."/>
            <person name="Pangilinan J."/>
            <person name="Riley R."/>
            <person name="Labutti K."/>
            <person name="Andreopoulos B."/>
            <person name="Lipzen A."/>
            <person name="Chen C."/>
            <person name="Yanf M."/>
            <person name="Daum C."/>
            <person name="Ng V."/>
            <person name="Clum A."/>
            <person name="Steindorff A."/>
            <person name="Ohm R."/>
            <person name="Martin F."/>
            <person name="Silar P."/>
            <person name="Natvig D."/>
            <person name="Lalanne C."/>
            <person name="Gautier V."/>
            <person name="Ament-Velasquez S.L."/>
            <person name="Kruys A."/>
            <person name="Hutchinson M.I."/>
            <person name="Powell A.J."/>
            <person name="Barry K."/>
            <person name="Miller A.N."/>
            <person name="Grigoriev I.V."/>
            <person name="Debuchy R."/>
            <person name="Gladieux P."/>
            <person name="Thoren M.H."/>
            <person name="Johannesson H."/>
        </authorList>
    </citation>
    <scope>NUCLEOTIDE SEQUENCE</scope>
    <source>
        <strain evidence="9">CBS 118394</strain>
    </source>
</reference>
<dbReference type="GO" id="GO:0051382">
    <property type="term" value="P:kinetochore assembly"/>
    <property type="evidence" value="ECO:0007669"/>
    <property type="project" value="InterPro"/>
</dbReference>
<dbReference type="PANTHER" id="PTHR48122:SF1">
    <property type="entry name" value="CENTROMERE PROTEIN H"/>
    <property type="match status" value="1"/>
</dbReference>
<evidence type="ECO:0000256" key="7">
    <source>
        <dbReference type="ARBA" id="ARBA00025735"/>
    </source>
</evidence>
<dbReference type="EMBL" id="JAUEDM010000001">
    <property type="protein sequence ID" value="KAK3330282.1"/>
    <property type="molecule type" value="Genomic_DNA"/>
</dbReference>
<name>A0AAE0ISR9_9PEZI</name>
<evidence type="ECO:0000313" key="9">
    <source>
        <dbReference type="EMBL" id="KAK3330282.1"/>
    </source>
</evidence>
<gene>
    <name evidence="9" type="ORF">B0H66DRAFT_54039</name>
</gene>
<dbReference type="GO" id="GO:0007052">
    <property type="term" value="P:mitotic spindle organization"/>
    <property type="evidence" value="ECO:0007669"/>
    <property type="project" value="TreeGrafter"/>
</dbReference>
<comment type="subcellular location">
    <subcellularLocation>
        <location evidence="2">Chromosome</location>
        <location evidence="2">Centromere</location>
        <location evidence="2">Kinetochore</location>
    </subcellularLocation>
    <subcellularLocation>
        <location evidence="1">Nucleus</location>
    </subcellularLocation>
</comment>
<proteinExistence type="inferred from homology"/>
<organism evidence="9 10">
    <name type="scientific">Apodospora peruviana</name>
    <dbReference type="NCBI Taxonomy" id="516989"/>
    <lineage>
        <taxon>Eukaryota</taxon>
        <taxon>Fungi</taxon>
        <taxon>Dikarya</taxon>
        <taxon>Ascomycota</taxon>
        <taxon>Pezizomycotina</taxon>
        <taxon>Sordariomycetes</taxon>
        <taxon>Sordariomycetidae</taxon>
        <taxon>Sordariales</taxon>
        <taxon>Lasiosphaeriaceae</taxon>
        <taxon>Apodospora</taxon>
    </lineage>
</organism>
<keyword evidence="5" id="KW-0539">Nucleus</keyword>
<dbReference type="Proteomes" id="UP001283341">
    <property type="component" value="Unassembled WGS sequence"/>
</dbReference>
<keyword evidence="6" id="KW-0137">Centromere</keyword>
<sequence>MASGKPGSGPSPLPVRFSETEQRVLQLYDSLQELQLELALLGAQQTPLQVDSPRDVNDSQMHLLEAKAALSLRNSVLEGVMMIQPLLEAIHNGTQTSPVERDISPCAQQRDMTAAEAAKQSSDLRQTQNHVTDLEVEAHQLGRLNVALASDVLRFAATDKAHEMEALDDVHLKRKMAELETEVKTSRQRWKVIKGATSAVVAGSGVDWVRDRRLRDMVLDPPDG</sequence>
<dbReference type="GO" id="GO:0043515">
    <property type="term" value="F:kinetochore binding"/>
    <property type="evidence" value="ECO:0007669"/>
    <property type="project" value="TreeGrafter"/>
</dbReference>
<keyword evidence="10" id="KW-1185">Reference proteome</keyword>
<evidence type="ECO:0000256" key="3">
    <source>
        <dbReference type="ARBA" id="ARBA00022454"/>
    </source>
</evidence>
<dbReference type="GO" id="GO:0005634">
    <property type="term" value="C:nucleus"/>
    <property type="evidence" value="ECO:0007669"/>
    <property type="project" value="UniProtKB-SubCell"/>
</dbReference>
<evidence type="ECO:0000256" key="5">
    <source>
        <dbReference type="ARBA" id="ARBA00023242"/>
    </source>
</evidence>
<evidence type="ECO:0000259" key="8">
    <source>
        <dbReference type="Pfam" id="PF05837"/>
    </source>
</evidence>
<evidence type="ECO:0000256" key="6">
    <source>
        <dbReference type="ARBA" id="ARBA00023328"/>
    </source>
</evidence>
<dbReference type="InterPro" id="IPR008426">
    <property type="entry name" value="CENP-H_C"/>
</dbReference>
<keyword evidence="4" id="KW-0995">Kinetochore</keyword>
<protein>
    <submittedName>
        <fullName evidence="9">Centromere protein H (CENP-H)-domain-containing protein</fullName>
    </submittedName>
</protein>
<dbReference type="InterPro" id="IPR040034">
    <property type="entry name" value="CENP-H"/>
</dbReference>
<comment type="similarity">
    <text evidence="7">Belongs to the CENP-H/MCM16 family.</text>
</comment>
<dbReference type="PANTHER" id="PTHR48122">
    <property type="entry name" value="CENTROMERE PROTEIN H"/>
    <property type="match status" value="1"/>
</dbReference>
<feature type="domain" description="Centromere protein H C-terminal" evidence="8">
    <location>
        <begin position="22"/>
        <end position="221"/>
    </location>
</feature>
<evidence type="ECO:0000256" key="1">
    <source>
        <dbReference type="ARBA" id="ARBA00004123"/>
    </source>
</evidence>
<dbReference type="GO" id="GO:0007059">
    <property type="term" value="P:chromosome segregation"/>
    <property type="evidence" value="ECO:0007669"/>
    <property type="project" value="TreeGrafter"/>
</dbReference>
<dbReference type="Pfam" id="PF05837">
    <property type="entry name" value="CENP-H"/>
    <property type="match status" value="1"/>
</dbReference>
<dbReference type="GO" id="GO:0000776">
    <property type="term" value="C:kinetochore"/>
    <property type="evidence" value="ECO:0007669"/>
    <property type="project" value="UniProtKB-KW"/>
</dbReference>
<evidence type="ECO:0000256" key="4">
    <source>
        <dbReference type="ARBA" id="ARBA00022838"/>
    </source>
</evidence>
<accession>A0AAE0ISR9</accession>
<dbReference type="AlphaFoldDB" id="A0AAE0ISR9"/>
<reference evidence="9" key="1">
    <citation type="journal article" date="2023" name="Mol. Phylogenet. Evol.">
        <title>Genome-scale phylogeny and comparative genomics of the fungal order Sordariales.</title>
        <authorList>
            <person name="Hensen N."/>
            <person name="Bonometti L."/>
            <person name="Westerberg I."/>
            <person name="Brannstrom I.O."/>
            <person name="Guillou S."/>
            <person name="Cros-Aarteil S."/>
            <person name="Calhoun S."/>
            <person name="Haridas S."/>
            <person name="Kuo A."/>
            <person name="Mondo S."/>
            <person name="Pangilinan J."/>
            <person name="Riley R."/>
            <person name="LaButti K."/>
            <person name="Andreopoulos B."/>
            <person name="Lipzen A."/>
            <person name="Chen C."/>
            <person name="Yan M."/>
            <person name="Daum C."/>
            <person name="Ng V."/>
            <person name="Clum A."/>
            <person name="Steindorff A."/>
            <person name="Ohm R.A."/>
            <person name="Martin F."/>
            <person name="Silar P."/>
            <person name="Natvig D.O."/>
            <person name="Lalanne C."/>
            <person name="Gautier V."/>
            <person name="Ament-Velasquez S.L."/>
            <person name="Kruys A."/>
            <person name="Hutchinson M.I."/>
            <person name="Powell A.J."/>
            <person name="Barry K."/>
            <person name="Miller A.N."/>
            <person name="Grigoriev I.V."/>
            <person name="Debuchy R."/>
            <person name="Gladieux P."/>
            <person name="Hiltunen Thoren M."/>
            <person name="Johannesson H."/>
        </authorList>
    </citation>
    <scope>NUCLEOTIDE SEQUENCE</scope>
    <source>
        <strain evidence="9">CBS 118394</strain>
    </source>
</reference>
<keyword evidence="3" id="KW-0158">Chromosome</keyword>
<evidence type="ECO:0000256" key="2">
    <source>
        <dbReference type="ARBA" id="ARBA00004629"/>
    </source>
</evidence>
<comment type="caution">
    <text evidence="9">The sequence shown here is derived from an EMBL/GenBank/DDBJ whole genome shotgun (WGS) entry which is preliminary data.</text>
</comment>
<evidence type="ECO:0000313" key="10">
    <source>
        <dbReference type="Proteomes" id="UP001283341"/>
    </source>
</evidence>